<dbReference type="GO" id="GO:0008270">
    <property type="term" value="F:zinc ion binding"/>
    <property type="evidence" value="ECO:0007669"/>
    <property type="project" value="UniProtKB-UniRule"/>
</dbReference>
<dbReference type="STRING" id="28181.BEN30_16735"/>
<dbReference type="NCBIfam" id="NF007557">
    <property type="entry name" value="PRK10178.1"/>
    <property type="match status" value="1"/>
</dbReference>
<dbReference type="PANTHER" id="PTHR43126">
    <property type="entry name" value="D-ALANYL-D-ALANINE DIPEPTIDASE"/>
    <property type="match status" value="1"/>
</dbReference>
<dbReference type="GO" id="GO:0008237">
    <property type="term" value="F:metallopeptidase activity"/>
    <property type="evidence" value="ECO:0007669"/>
    <property type="project" value="UniProtKB-KW"/>
</dbReference>
<dbReference type="InterPro" id="IPR000755">
    <property type="entry name" value="A_A_dipeptidase"/>
</dbReference>
<evidence type="ECO:0000256" key="3">
    <source>
        <dbReference type="ARBA" id="ARBA00022723"/>
    </source>
</evidence>
<dbReference type="AlphaFoldDB" id="A0A1E5Q438"/>
<comment type="similarity">
    <text evidence="9 10">Belongs to the peptidase M15D family.</text>
</comment>
<dbReference type="PANTHER" id="PTHR43126:SF1">
    <property type="entry name" value="D-ALANYL-D-ALANINE DIPEPTIDASE"/>
    <property type="match status" value="1"/>
</dbReference>
<feature type="active site" description="Proton donor/acceptor" evidence="9">
    <location>
        <position position="159"/>
    </location>
</feature>
<evidence type="ECO:0000256" key="7">
    <source>
        <dbReference type="ARBA" id="ARBA00023049"/>
    </source>
</evidence>
<keyword evidence="4 9" id="KW-0378">Hydrolase</keyword>
<comment type="cofactor">
    <cofactor evidence="9">
        <name>Zn(2+)</name>
        <dbReference type="ChEBI" id="CHEBI:29105"/>
    </cofactor>
    <text evidence="9">Binds 1 zinc ion per subunit.</text>
</comment>
<dbReference type="Gene3D" id="3.30.1380.10">
    <property type="match status" value="1"/>
</dbReference>
<feature type="binding site" evidence="9">
    <location>
        <position position="94"/>
    </location>
    <ligand>
        <name>Zn(2+)</name>
        <dbReference type="ChEBI" id="CHEBI:29105"/>
        <note>catalytic</note>
    </ligand>
</feature>
<evidence type="ECO:0000256" key="8">
    <source>
        <dbReference type="ARBA" id="ARBA00023316"/>
    </source>
</evidence>
<evidence type="ECO:0000256" key="10">
    <source>
        <dbReference type="PIRNR" id="PIRNR026671"/>
    </source>
</evidence>
<dbReference type="SUPFAM" id="SSF55166">
    <property type="entry name" value="Hedgehog/DD-peptidase"/>
    <property type="match status" value="1"/>
</dbReference>
<proteinExistence type="inferred from homology"/>
<evidence type="ECO:0000313" key="12">
    <source>
        <dbReference type="Proteomes" id="UP000095347"/>
    </source>
</evidence>
<keyword evidence="3 9" id="KW-0479">Metal-binding</keyword>
<dbReference type="GO" id="GO:0160237">
    <property type="term" value="F:D-Ala-D-Ala dipeptidase activity"/>
    <property type="evidence" value="ECO:0007669"/>
    <property type="project" value="UniProtKB-EC"/>
</dbReference>
<organism evidence="11 12">
    <name type="scientific">Magnetovibrio blakemorei</name>
    <dbReference type="NCBI Taxonomy" id="28181"/>
    <lineage>
        <taxon>Bacteria</taxon>
        <taxon>Pseudomonadati</taxon>
        <taxon>Pseudomonadota</taxon>
        <taxon>Alphaproteobacteria</taxon>
        <taxon>Rhodospirillales</taxon>
        <taxon>Magnetovibrionaceae</taxon>
        <taxon>Magnetovibrio</taxon>
    </lineage>
</organism>
<dbReference type="EMBL" id="MCGG01000072">
    <property type="protein sequence ID" value="OEJ64325.1"/>
    <property type="molecule type" value="Genomic_DNA"/>
</dbReference>
<comment type="caution">
    <text evidence="11">The sequence shown here is derived from an EMBL/GenBank/DDBJ whole genome shotgun (WGS) entry which is preliminary data.</text>
</comment>
<dbReference type="InterPro" id="IPR009045">
    <property type="entry name" value="Zn_M74/Hedgehog-like"/>
</dbReference>
<keyword evidence="12" id="KW-1185">Reference proteome</keyword>
<keyword evidence="6 9" id="KW-0224">Dipeptidase</keyword>
<feature type="binding site" evidence="9">
    <location>
        <position position="101"/>
    </location>
    <ligand>
        <name>Zn(2+)</name>
        <dbReference type="ChEBI" id="CHEBI:29105"/>
        <note>catalytic</note>
    </ligand>
</feature>
<evidence type="ECO:0000256" key="9">
    <source>
        <dbReference type="HAMAP-Rule" id="MF_01924"/>
    </source>
</evidence>
<accession>A0A1E5Q438</accession>
<dbReference type="GO" id="GO:0071555">
    <property type="term" value="P:cell wall organization"/>
    <property type="evidence" value="ECO:0007669"/>
    <property type="project" value="UniProtKB-KW"/>
</dbReference>
<evidence type="ECO:0000256" key="5">
    <source>
        <dbReference type="ARBA" id="ARBA00022833"/>
    </source>
</evidence>
<keyword evidence="2 9" id="KW-0645">Protease</keyword>
<dbReference type="CDD" id="cd14840">
    <property type="entry name" value="D-Ala-D-Ala_dipeptidase_Aad"/>
    <property type="match status" value="1"/>
</dbReference>
<evidence type="ECO:0000313" key="11">
    <source>
        <dbReference type="EMBL" id="OEJ64325.1"/>
    </source>
</evidence>
<dbReference type="Proteomes" id="UP000095347">
    <property type="component" value="Unassembled WGS sequence"/>
</dbReference>
<dbReference type="EC" id="3.4.13.22" evidence="9 10"/>
<evidence type="ECO:0000256" key="1">
    <source>
        <dbReference type="ARBA" id="ARBA00001362"/>
    </source>
</evidence>
<feature type="site" description="Transition state stabilizer" evidence="9">
    <location>
        <position position="67"/>
    </location>
</feature>
<feature type="binding site" evidence="9">
    <location>
        <position position="162"/>
    </location>
    <ligand>
        <name>Zn(2+)</name>
        <dbReference type="ChEBI" id="CHEBI:29105"/>
        <note>catalytic</note>
    </ligand>
</feature>
<comment type="catalytic activity">
    <reaction evidence="1 9 10">
        <text>D-alanyl-D-alanine + H2O = 2 D-alanine</text>
        <dbReference type="Rhea" id="RHEA:20661"/>
        <dbReference type="ChEBI" id="CHEBI:15377"/>
        <dbReference type="ChEBI" id="CHEBI:57416"/>
        <dbReference type="ChEBI" id="CHEBI:57822"/>
        <dbReference type="EC" id="3.4.13.22"/>
    </reaction>
</comment>
<evidence type="ECO:0000256" key="6">
    <source>
        <dbReference type="ARBA" id="ARBA00022997"/>
    </source>
</evidence>
<dbReference type="Pfam" id="PF01427">
    <property type="entry name" value="Peptidase_M15"/>
    <property type="match status" value="1"/>
</dbReference>
<reference evidence="12" key="1">
    <citation type="submission" date="2016-07" db="EMBL/GenBank/DDBJ databases">
        <authorList>
            <person name="Florea S."/>
            <person name="Webb J.S."/>
            <person name="Jaromczyk J."/>
            <person name="Schardl C.L."/>
        </authorList>
    </citation>
    <scope>NUCLEOTIDE SEQUENCE [LARGE SCALE GENOMIC DNA]</scope>
    <source>
        <strain evidence="12">MV-1</strain>
    </source>
</reference>
<dbReference type="RefSeq" id="WP_069959309.1">
    <property type="nucleotide sequence ID" value="NZ_MCGG01000072.1"/>
</dbReference>
<protein>
    <recommendedName>
        <fullName evidence="9 10">D-alanyl-D-alanine dipeptidase</fullName>
        <shortName evidence="9 10">D-Ala-D-Ala dipeptidase</shortName>
        <ecNumber evidence="9 10">3.4.13.22</ecNumber>
    </recommendedName>
</protein>
<dbReference type="HAMAP" id="MF_01924">
    <property type="entry name" value="A_A_dipeptidase"/>
    <property type="match status" value="1"/>
</dbReference>
<dbReference type="OrthoDB" id="9801430at2"/>
<evidence type="ECO:0000256" key="2">
    <source>
        <dbReference type="ARBA" id="ARBA00022670"/>
    </source>
</evidence>
<comment type="function">
    <text evidence="9 10">Catalyzes hydrolysis of the D-alanyl-D-alanine dipeptide.</text>
</comment>
<evidence type="ECO:0000256" key="4">
    <source>
        <dbReference type="ARBA" id="ARBA00022801"/>
    </source>
</evidence>
<keyword evidence="8 10" id="KW-0961">Cell wall biogenesis/degradation</keyword>
<keyword evidence="7 9" id="KW-0482">Metalloprotease</keyword>
<name>A0A1E5Q438_9PROT</name>
<keyword evidence="5 9" id="KW-0862">Zinc</keyword>
<dbReference type="PIRSF" id="PIRSF026671">
    <property type="entry name" value="AA_dipeptidase"/>
    <property type="match status" value="1"/>
</dbReference>
<dbReference type="GO" id="GO:0006508">
    <property type="term" value="P:proteolysis"/>
    <property type="evidence" value="ECO:0007669"/>
    <property type="project" value="UniProtKB-KW"/>
</dbReference>
<sequence length="186" mass="20849">MSLVEITEASHNVNLDLKYATADNFTGKPVYARAACYLHPEAEKCMILARELAAIQGYRLHIFDAFRPSEAQWKLWHHTPDPDFLADPRRGSPHSRGVALDLTLIDSATGKVLDMGTGFDAFTPLSHHGNTEISAAAQKNRMLLMGLMTTAGWDFYRNEWWHYQLFDARDFAVLGDADLSEPLTAP</sequence>
<gene>
    <name evidence="9" type="primary">ddpX</name>
    <name evidence="11" type="ORF">BEN30_16735</name>
</gene>